<dbReference type="EMBL" id="FLYH01000311">
    <property type="protein sequence ID" value="SCA83707.1"/>
    <property type="molecule type" value="Genomic_DNA"/>
</dbReference>
<dbReference type="Pfam" id="PF12420">
    <property type="entry name" value="DUF3671"/>
    <property type="match status" value="1"/>
</dbReference>
<evidence type="ECO:0000313" key="2">
    <source>
        <dbReference type="EMBL" id="SCA83707.1"/>
    </source>
</evidence>
<dbReference type="VEuPathDB" id="PlasmoDB:PVP01_0003870"/>
<gene>
    <name evidence="2" type="ORF">PVT01_000092200</name>
</gene>
<evidence type="ECO:0000256" key="1">
    <source>
        <dbReference type="SAM" id="Phobius"/>
    </source>
</evidence>
<name>A0A1G4EJF1_PLAVI</name>
<feature type="transmembrane region" description="Helical" evidence="1">
    <location>
        <begin position="130"/>
        <end position="150"/>
    </location>
</feature>
<reference evidence="2 3" key="1">
    <citation type="submission" date="2016-07" db="EMBL/GenBank/DDBJ databases">
        <authorList>
            <consortium name="Pathogen Informatics"/>
        </authorList>
    </citation>
    <scope>NUCLEOTIDE SEQUENCE [LARGE SCALE GENOMIC DNA]</scope>
</reference>
<organism evidence="2 3">
    <name type="scientific">Plasmodium vivax</name>
    <name type="common">malaria parasite P. vivax</name>
    <dbReference type="NCBI Taxonomy" id="5855"/>
    <lineage>
        <taxon>Eukaryota</taxon>
        <taxon>Sar</taxon>
        <taxon>Alveolata</taxon>
        <taxon>Apicomplexa</taxon>
        <taxon>Aconoidasida</taxon>
        <taxon>Haemosporida</taxon>
        <taxon>Plasmodiidae</taxon>
        <taxon>Plasmodium</taxon>
        <taxon>Plasmodium (Plasmodium)</taxon>
    </lineage>
</organism>
<dbReference type="VEuPathDB" id="PlasmoDB:PVPAM_110067700"/>
<feature type="non-terminal residue" evidence="2">
    <location>
        <position position="1"/>
    </location>
</feature>
<feature type="transmembrane region" description="Helical" evidence="1">
    <location>
        <begin position="178"/>
        <end position="206"/>
    </location>
</feature>
<feature type="non-terminal residue" evidence="2">
    <location>
        <position position="223"/>
    </location>
</feature>
<dbReference type="Proteomes" id="UP000196402">
    <property type="component" value="Unassembled WGS sequence"/>
</dbReference>
<sequence length="223" mass="26301">CMNNNIFNKTNMSDGILGIRIDRLLAKRELSQKEERNNLLHKPSDYINNRGLQKGAENISKYNTLGKNKLNNWELYRKNYEKRYNKKKGISKLECYCENKIFDKFDHIYDLEEKIKNGKKHLKKKLYKKYGLPIVLLNLFPLLALIIPTLDKYYNMHPWLSCGITDNDPNKHESSKTIITYICGTNIAFFITFSIILLLIFIYILLKALKYKRLKEGSIIIKN</sequence>
<dbReference type="AlphaFoldDB" id="A0A1G4EJF1"/>
<keyword evidence="1" id="KW-0472">Membrane</keyword>
<protein>
    <submittedName>
        <fullName evidence="2">Uncharacterized protein</fullName>
    </submittedName>
</protein>
<proteinExistence type="predicted"/>
<keyword evidence="1" id="KW-1133">Transmembrane helix</keyword>
<accession>A0A1G4EJF1</accession>
<dbReference type="InterPro" id="IPR022139">
    <property type="entry name" value="Fam-L/Fam-M-like_plasmodium"/>
</dbReference>
<evidence type="ECO:0000313" key="3">
    <source>
        <dbReference type="Proteomes" id="UP000196402"/>
    </source>
</evidence>
<keyword evidence="1" id="KW-0812">Transmembrane</keyword>